<evidence type="ECO:0000313" key="3">
    <source>
        <dbReference type="Proteomes" id="UP000198281"/>
    </source>
</evidence>
<dbReference type="RefSeq" id="WP_245842727.1">
    <property type="nucleotide sequence ID" value="NZ_FZOS01000006.1"/>
</dbReference>
<organism evidence="2 3">
    <name type="scientific">Edaphosphingomonas laterariae</name>
    <dbReference type="NCBI Taxonomy" id="861865"/>
    <lineage>
        <taxon>Bacteria</taxon>
        <taxon>Pseudomonadati</taxon>
        <taxon>Pseudomonadota</taxon>
        <taxon>Alphaproteobacteria</taxon>
        <taxon>Sphingomonadales</taxon>
        <taxon>Rhizorhabdaceae</taxon>
        <taxon>Edaphosphingomonas</taxon>
    </lineage>
</organism>
<sequence length="101" mass="11125">MIRKRSPFRLIASAVAPTMAVLVMLMFAGYAVLGANGLLARGEYRKQLVTAKARLAQVEAEKHRLINRKRLIAQGDPDLADELTRGATEMVGEGEYVIVTR</sequence>
<keyword evidence="3" id="KW-1185">Reference proteome</keyword>
<dbReference type="AlphaFoldDB" id="A0A239EGU4"/>
<dbReference type="Proteomes" id="UP000198281">
    <property type="component" value="Unassembled WGS sequence"/>
</dbReference>
<dbReference type="EMBL" id="FZOS01000006">
    <property type="protein sequence ID" value="SNS43661.1"/>
    <property type="molecule type" value="Genomic_DNA"/>
</dbReference>
<reference evidence="3" key="1">
    <citation type="submission" date="2017-06" db="EMBL/GenBank/DDBJ databases">
        <authorList>
            <person name="Varghese N."/>
            <person name="Submissions S."/>
        </authorList>
    </citation>
    <scope>NUCLEOTIDE SEQUENCE [LARGE SCALE GENOMIC DNA]</scope>
    <source>
        <strain evidence="3">LNB2</strain>
    </source>
</reference>
<proteinExistence type="predicted"/>
<name>A0A239EGU4_9SPHN</name>
<evidence type="ECO:0000313" key="2">
    <source>
        <dbReference type="EMBL" id="SNS43661.1"/>
    </source>
</evidence>
<protein>
    <submittedName>
        <fullName evidence="2">Septum formation initiator</fullName>
    </submittedName>
</protein>
<gene>
    <name evidence="2" type="ORF">SAMN06295912_106127</name>
</gene>
<keyword evidence="1" id="KW-0175">Coiled coil</keyword>
<evidence type="ECO:0000256" key="1">
    <source>
        <dbReference type="SAM" id="Coils"/>
    </source>
</evidence>
<feature type="coiled-coil region" evidence="1">
    <location>
        <begin position="41"/>
        <end position="68"/>
    </location>
</feature>
<accession>A0A239EGU4</accession>